<evidence type="ECO:0000256" key="6">
    <source>
        <dbReference type="ARBA" id="ARBA00022603"/>
    </source>
</evidence>
<dbReference type="PROSITE" id="PS50970">
    <property type="entry name" value="HCY"/>
    <property type="match status" value="1"/>
</dbReference>
<feature type="binding site" evidence="21">
    <location>
        <position position="836"/>
    </location>
    <ligand>
        <name>methylcob(III)alamin</name>
        <dbReference type="ChEBI" id="CHEBI:28115"/>
    </ligand>
</feature>
<dbReference type="FunFam" id="3.40.50.280:FF:000001">
    <property type="entry name" value="Methionine synthase"/>
    <property type="match status" value="1"/>
</dbReference>
<evidence type="ECO:0000259" key="27">
    <source>
        <dbReference type="PROSITE" id="PS51332"/>
    </source>
</evidence>
<dbReference type="PROSITE" id="PS50974">
    <property type="entry name" value="ADOMET_ACTIVATION"/>
    <property type="match status" value="1"/>
</dbReference>
<reference evidence="29" key="3">
    <citation type="submission" date="2025-09" db="UniProtKB">
        <authorList>
            <consortium name="Ensembl"/>
        </authorList>
    </citation>
    <scope>IDENTIFICATION</scope>
</reference>
<feature type="domain" description="B12-binding N-terminal" evidence="28">
    <location>
        <begin position="668"/>
        <end position="765"/>
    </location>
</feature>
<dbReference type="STRING" id="28377.ENSACAP00000003091"/>
<reference evidence="29" key="2">
    <citation type="submission" date="2025-08" db="UniProtKB">
        <authorList>
            <consortium name="Ensembl"/>
        </authorList>
    </citation>
    <scope>IDENTIFICATION</scope>
</reference>
<dbReference type="PROSITE" id="PS51337">
    <property type="entry name" value="B12_BINDING_NTER"/>
    <property type="match status" value="1"/>
</dbReference>
<evidence type="ECO:0000259" key="24">
    <source>
        <dbReference type="PROSITE" id="PS50970"/>
    </source>
</evidence>
<evidence type="ECO:0000256" key="11">
    <source>
        <dbReference type="ARBA" id="ARBA00022723"/>
    </source>
</evidence>
<comment type="cofactor">
    <cofactor evidence="2 19 20">
        <name>methylcob(III)alamin</name>
        <dbReference type="ChEBI" id="CHEBI:28115"/>
    </cofactor>
</comment>
<feature type="binding site" description="axial binding residue" evidence="20">
    <location>
        <position position="791"/>
    </location>
    <ligand>
        <name>methylcob(III)alamin</name>
        <dbReference type="ChEBI" id="CHEBI:28115"/>
    </ligand>
    <ligandPart>
        <name>Co</name>
        <dbReference type="ChEBI" id="CHEBI:27638"/>
    </ligandPart>
</feature>
<keyword evidence="13 19" id="KW-0862">Zinc</keyword>
<organism evidence="29 30">
    <name type="scientific">Anolis carolinensis</name>
    <name type="common">Green anole</name>
    <name type="synonym">American chameleon</name>
    <dbReference type="NCBI Taxonomy" id="28377"/>
    <lineage>
        <taxon>Eukaryota</taxon>
        <taxon>Metazoa</taxon>
        <taxon>Chordata</taxon>
        <taxon>Craniata</taxon>
        <taxon>Vertebrata</taxon>
        <taxon>Euteleostomi</taxon>
        <taxon>Lepidosauria</taxon>
        <taxon>Squamata</taxon>
        <taxon>Bifurcata</taxon>
        <taxon>Unidentata</taxon>
        <taxon>Episquamata</taxon>
        <taxon>Toxicofera</taxon>
        <taxon>Iguania</taxon>
        <taxon>Dactyloidae</taxon>
        <taxon>Anolis</taxon>
    </lineage>
</organism>
<evidence type="ECO:0000256" key="18">
    <source>
        <dbReference type="ARBA" id="ARBA00064177"/>
    </source>
</evidence>
<feature type="binding site" evidence="20 22">
    <location>
        <position position="266"/>
    </location>
    <ligand>
        <name>Zn(2+)</name>
        <dbReference type="ChEBI" id="CHEBI:29105"/>
    </ligand>
</feature>
<evidence type="ECO:0000256" key="17">
    <source>
        <dbReference type="ARBA" id="ARBA00059908"/>
    </source>
</evidence>
<dbReference type="SMART" id="SM01018">
    <property type="entry name" value="B12-binding_2"/>
    <property type="match status" value="1"/>
</dbReference>
<keyword evidence="8 19" id="KW-0846">Cobalamin</keyword>
<dbReference type="UniPathway" id="UPA00051">
    <property type="reaction ID" value="UER00081"/>
</dbReference>
<feature type="domain" description="B12-binding" evidence="27">
    <location>
        <begin position="778"/>
        <end position="913"/>
    </location>
</feature>
<dbReference type="eggNOG" id="KOG1579">
    <property type="taxonomic scope" value="Eukaryota"/>
</dbReference>
<keyword evidence="14 19" id="KW-0486">Methionine biosynthesis</keyword>
<dbReference type="EC" id="2.1.1.13" evidence="5 19"/>
<dbReference type="GO" id="GO:0005829">
    <property type="term" value="C:cytosol"/>
    <property type="evidence" value="ECO:0000318"/>
    <property type="project" value="GO_Central"/>
</dbReference>
<dbReference type="KEGG" id="acs:100555904"/>
<comment type="cofactor">
    <cofactor evidence="1 19 22">
        <name>Zn(2+)</name>
        <dbReference type="ChEBI" id="CHEBI:29105"/>
    </cofactor>
</comment>
<evidence type="ECO:0000259" key="25">
    <source>
        <dbReference type="PROSITE" id="PS50972"/>
    </source>
</evidence>
<keyword evidence="19" id="KW-0963">Cytoplasm</keyword>
<comment type="catalytic activity">
    <reaction evidence="16">
        <text>(6S)-5-methyl-5,6,7,8-tetrahydrofolate + L-homocysteine = (6S)-5,6,7,8-tetrahydrofolate + L-methionine</text>
        <dbReference type="Rhea" id="RHEA:11172"/>
        <dbReference type="ChEBI" id="CHEBI:18608"/>
        <dbReference type="ChEBI" id="CHEBI:57453"/>
        <dbReference type="ChEBI" id="CHEBI:57844"/>
        <dbReference type="ChEBI" id="CHEBI:58199"/>
        <dbReference type="EC" id="2.1.1.13"/>
    </reaction>
    <physiologicalReaction direction="left-to-right" evidence="16">
        <dbReference type="Rhea" id="RHEA:11173"/>
    </physiologicalReaction>
</comment>
<evidence type="ECO:0000256" key="22">
    <source>
        <dbReference type="PROSITE-ProRule" id="PRU00333"/>
    </source>
</evidence>
<evidence type="ECO:0000256" key="2">
    <source>
        <dbReference type="ARBA" id="ARBA00001956"/>
    </source>
</evidence>
<dbReference type="GeneID" id="100555904"/>
<evidence type="ECO:0000256" key="4">
    <source>
        <dbReference type="ARBA" id="ARBA00010398"/>
    </source>
</evidence>
<dbReference type="OrthoDB" id="261426at2759"/>
<dbReference type="CDD" id="cd02069">
    <property type="entry name" value="methionine_synthase_B12_BD"/>
    <property type="match status" value="1"/>
</dbReference>
<evidence type="ECO:0000256" key="8">
    <source>
        <dbReference type="ARBA" id="ARBA00022628"/>
    </source>
</evidence>
<dbReference type="Bgee" id="ENSACAG00000002970">
    <property type="expression patterns" value="Expressed in forelimb bud and 13 other cell types or tissues"/>
</dbReference>
<dbReference type="Gene3D" id="1.10.288.10">
    <property type="entry name" value="Cobalamin-dependent Methionine Synthase, domain 2"/>
    <property type="match status" value="1"/>
</dbReference>
<dbReference type="InParanoid" id="G1KBM2"/>
<evidence type="ECO:0000256" key="13">
    <source>
        <dbReference type="ARBA" id="ARBA00022833"/>
    </source>
</evidence>
<dbReference type="FunFam" id="3.20.20.20:FF:000002">
    <property type="entry name" value="Methionine synthase"/>
    <property type="match status" value="1"/>
</dbReference>
<dbReference type="GO" id="GO:0031419">
    <property type="term" value="F:cobalamin binding"/>
    <property type="evidence" value="ECO:0007669"/>
    <property type="project" value="UniProtKB-UniRule"/>
</dbReference>
<evidence type="ECO:0000313" key="30">
    <source>
        <dbReference type="Proteomes" id="UP000001646"/>
    </source>
</evidence>
<evidence type="ECO:0000256" key="20">
    <source>
        <dbReference type="PIRSR" id="PIRSR000381-1"/>
    </source>
</evidence>
<dbReference type="InterPro" id="IPR000489">
    <property type="entry name" value="Pterin-binding_dom"/>
</dbReference>
<feature type="binding site" evidence="21">
    <location>
        <position position="715"/>
    </location>
    <ligand>
        <name>methylcob(III)alamin</name>
        <dbReference type="ChEBI" id="CHEBI:28115"/>
    </ligand>
</feature>
<dbReference type="PROSITE" id="PS50972">
    <property type="entry name" value="PTERIN_BINDING"/>
    <property type="match status" value="1"/>
</dbReference>
<dbReference type="GO" id="GO:0008270">
    <property type="term" value="F:zinc ion binding"/>
    <property type="evidence" value="ECO:0007669"/>
    <property type="project" value="UniProtKB-UniRule"/>
</dbReference>
<accession>G1KBM2</accession>
<dbReference type="Pfam" id="PF00809">
    <property type="entry name" value="Pterin_bind"/>
    <property type="match status" value="1"/>
</dbReference>
<reference evidence="29 30" key="1">
    <citation type="submission" date="2009-12" db="EMBL/GenBank/DDBJ databases">
        <title>The Genome Sequence of Anolis carolinensis (Green Anole Lizard).</title>
        <authorList>
            <consortium name="The Genome Sequencing Platform"/>
            <person name="Di Palma F."/>
            <person name="Alfoldi J."/>
            <person name="Heiman D."/>
            <person name="Young S."/>
            <person name="Grabherr M."/>
            <person name="Johnson J."/>
            <person name="Lander E.S."/>
            <person name="Lindblad-Toh K."/>
        </authorList>
    </citation>
    <scope>NUCLEOTIDE SEQUENCE [LARGE SCALE GENOMIC DNA]</scope>
    <source>
        <strain evidence="29 30">JBL SC #1</strain>
    </source>
</reference>
<dbReference type="InterPro" id="IPR004223">
    <property type="entry name" value="VitB12-dep_Met_synth_activ_dom"/>
</dbReference>
<dbReference type="Proteomes" id="UP000001646">
    <property type="component" value="Chromosome 1"/>
</dbReference>
<evidence type="ECO:0000256" key="5">
    <source>
        <dbReference type="ARBA" id="ARBA00012032"/>
    </source>
</evidence>
<keyword evidence="11 19" id="KW-0479">Metal-binding</keyword>
<evidence type="ECO:0000256" key="10">
    <source>
        <dbReference type="ARBA" id="ARBA00022691"/>
    </source>
</evidence>
<comment type="similarity">
    <text evidence="4">Belongs to the vitamin-B12 dependent methionine synthase family.</text>
</comment>
<dbReference type="InterPro" id="IPR036724">
    <property type="entry name" value="Cobalamin-bd_sf"/>
</dbReference>
<comment type="subunit">
    <text evidence="18">Monomer. Dimer. Forms a multiprotein complex with MMACHC, MMADHC and MTRR.</text>
</comment>
<dbReference type="InterPro" id="IPR036594">
    <property type="entry name" value="Meth_synthase_dom"/>
</dbReference>
<dbReference type="SUPFAM" id="SSF52242">
    <property type="entry name" value="Cobalamin (vitamin B12)-binding domain"/>
    <property type="match status" value="1"/>
</dbReference>
<dbReference type="PANTHER" id="PTHR45833:SF1">
    <property type="entry name" value="METHIONINE SYNTHASE"/>
    <property type="match status" value="1"/>
</dbReference>
<dbReference type="GO" id="GO:0046653">
    <property type="term" value="P:tetrahydrofolate metabolic process"/>
    <property type="evidence" value="ECO:0000318"/>
    <property type="project" value="GO_Central"/>
</dbReference>
<keyword evidence="9 19" id="KW-0808">Transferase</keyword>
<dbReference type="Pfam" id="PF02310">
    <property type="entry name" value="B12-binding"/>
    <property type="match status" value="1"/>
</dbReference>
<feature type="domain" description="AdoMet activation" evidence="26">
    <location>
        <begin position="929"/>
        <end position="1271"/>
    </location>
</feature>
<evidence type="ECO:0000256" key="9">
    <source>
        <dbReference type="ARBA" id="ARBA00022679"/>
    </source>
</evidence>
<dbReference type="InterPro" id="IPR011005">
    <property type="entry name" value="Dihydropteroate_synth-like_sf"/>
</dbReference>
<feature type="binding site" evidence="21">
    <location>
        <position position="1178"/>
    </location>
    <ligand>
        <name>S-adenosyl-L-methionine</name>
        <dbReference type="ChEBI" id="CHEBI:59789"/>
    </ligand>
</feature>
<feature type="region of interest" description="Disordered" evidence="23">
    <location>
        <begin position="1"/>
        <end position="24"/>
    </location>
</feature>
<dbReference type="SUPFAM" id="SSF51717">
    <property type="entry name" value="Dihydropteroate synthetase-like"/>
    <property type="match status" value="1"/>
</dbReference>
<feature type="domain" description="Pterin-binding" evidence="25">
    <location>
        <begin position="377"/>
        <end position="638"/>
    </location>
</feature>
<keyword evidence="15 19" id="KW-0170">Cobalt</keyword>
<dbReference type="CTD" id="4548"/>
<feature type="domain" description="Hcy-binding" evidence="24">
    <location>
        <begin position="25"/>
        <end position="344"/>
    </location>
</feature>
<comment type="subcellular location">
    <subcellularLocation>
        <location evidence="19">Cytoplasm</location>
    </subcellularLocation>
</comment>
<evidence type="ECO:0000259" key="28">
    <source>
        <dbReference type="PROSITE" id="PS51337"/>
    </source>
</evidence>
<feature type="binding site" evidence="21">
    <location>
        <position position="840"/>
    </location>
    <ligand>
        <name>methylcob(III)alamin</name>
        <dbReference type="ChEBI" id="CHEBI:28115"/>
    </ligand>
</feature>
<dbReference type="GO" id="GO:0032259">
    <property type="term" value="P:methylation"/>
    <property type="evidence" value="ECO:0007669"/>
    <property type="project" value="UniProtKB-KW"/>
</dbReference>
<dbReference type="SUPFAM" id="SSF47644">
    <property type="entry name" value="Methionine synthase domain"/>
    <property type="match status" value="1"/>
</dbReference>
<dbReference type="InterPro" id="IPR037010">
    <property type="entry name" value="VitB12-dep_Met_synth_activ_sf"/>
</dbReference>
<dbReference type="GO" id="GO:0009235">
    <property type="term" value="P:cobalamin metabolic process"/>
    <property type="evidence" value="ECO:0007669"/>
    <property type="project" value="Ensembl"/>
</dbReference>
<dbReference type="NCBIfam" id="NF007024">
    <property type="entry name" value="PRK09490.1"/>
    <property type="match status" value="1"/>
</dbReference>
<evidence type="ECO:0000256" key="3">
    <source>
        <dbReference type="ARBA" id="ARBA00005178"/>
    </source>
</evidence>
<dbReference type="FunFam" id="3.20.20.330:FF:000001">
    <property type="entry name" value="Methionine synthase"/>
    <property type="match status" value="1"/>
</dbReference>
<dbReference type="InterPro" id="IPR050554">
    <property type="entry name" value="Met_Synthase/Corrinoid"/>
</dbReference>
<dbReference type="GO" id="GO:0050667">
    <property type="term" value="P:homocysteine metabolic process"/>
    <property type="evidence" value="ECO:0000318"/>
    <property type="project" value="GO_Central"/>
</dbReference>
<keyword evidence="30" id="KW-1185">Reference proteome</keyword>
<dbReference type="Pfam" id="PF02965">
    <property type="entry name" value="Met_synt_B12"/>
    <property type="match status" value="1"/>
</dbReference>
<evidence type="ECO:0000256" key="23">
    <source>
        <dbReference type="SAM" id="MobiDB-lite"/>
    </source>
</evidence>
<dbReference type="CDD" id="cd00740">
    <property type="entry name" value="MeTr"/>
    <property type="match status" value="1"/>
</dbReference>
<dbReference type="InterPro" id="IPR036589">
    <property type="entry name" value="HCY_dom_sf"/>
</dbReference>
<dbReference type="PIRSF" id="PIRSF000381">
    <property type="entry name" value="MetH"/>
    <property type="match status" value="1"/>
</dbReference>
<dbReference type="Pfam" id="PF02607">
    <property type="entry name" value="B12-binding_2"/>
    <property type="match status" value="1"/>
</dbReference>
<gene>
    <name evidence="29" type="primary">MTR</name>
</gene>
<feature type="binding site" evidence="20 22">
    <location>
        <position position="330"/>
    </location>
    <ligand>
        <name>Zn(2+)</name>
        <dbReference type="ChEBI" id="CHEBI:29105"/>
    </ligand>
</feature>
<evidence type="ECO:0000256" key="1">
    <source>
        <dbReference type="ARBA" id="ARBA00001947"/>
    </source>
</evidence>
<dbReference type="PROSITE" id="PS51332">
    <property type="entry name" value="B12_BINDING"/>
    <property type="match status" value="1"/>
</dbReference>
<dbReference type="GO" id="GO:0008705">
    <property type="term" value="F:methionine synthase activity"/>
    <property type="evidence" value="ECO:0000318"/>
    <property type="project" value="GO_Central"/>
</dbReference>
<dbReference type="Gene3D" id="3.10.196.10">
    <property type="entry name" value="Vitamin B12-dependent methionine synthase, activation domain"/>
    <property type="match status" value="1"/>
</dbReference>
<feature type="binding site" evidence="21">
    <location>
        <begin position="1233"/>
        <end position="1234"/>
    </location>
    <ligand>
        <name>S-adenosyl-L-methionine</name>
        <dbReference type="ChEBI" id="CHEBI:59789"/>
    </ligand>
</feature>
<feature type="binding site" evidence="21">
    <location>
        <begin position="788"/>
        <end position="792"/>
    </location>
    <ligand>
        <name>methylcob(III)alamin</name>
        <dbReference type="ChEBI" id="CHEBI:28115"/>
    </ligand>
</feature>
<keyword evidence="7 19" id="KW-0028">Amino-acid biosynthesis</keyword>
<comment type="domain">
    <text evidence="19">Modular enzyme with four functionally distinct domains. The isolated Hcy-binding domain catalyzes methyl transfer from free methylcobalamin to homocysteine. The Hcy-binding domain in association with the pterin-binding domain catalyzes the methylation of cob(I)alamin by methyltetrahydrofolate and the methylation of homocysteine. The B12-binding domain binds the cofactor. The AdoMet activation domain binds S-adenosyl-L-methionine. Under aerobic conditions cob(I)alamin can be converted to inactive cob(II)alamin. Reductive methylation by S-adenosyl-L-methionine and flavodoxin regenerates methylcobalamin.</text>
</comment>
<keyword evidence="12" id="KW-0677">Repeat</keyword>
<dbReference type="InterPro" id="IPR011822">
    <property type="entry name" value="MetH"/>
</dbReference>
<comment type="function">
    <text evidence="17 19">Catalyzes the transfer of a methyl group from methylcob(III)alamin (MeCbl) to homocysteine, yielding enzyme-bound cob(I)alamin and methionine in the cytosol. MeCbl is an active form of cobalamin (vitamin B12) used as a cofactor for methionine biosynthesis. Cob(I)alamin form is regenerated to MeCbl by a transfer of a methyl group from 5-methyltetrahydrofolate. The processing of cobalamin in the cytosol occurs in a multiprotein complex composed of at least MMACHC, MMADHC, MTRR (methionine synthase reductase) and MTR which may contribute to shuttle safely and efficiently cobalamin towards MTR in order to produce methionine.</text>
</comment>
<evidence type="ECO:0000256" key="14">
    <source>
        <dbReference type="ARBA" id="ARBA00023167"/>
    </source>
</evidence>
<dbReference type="PANTHER" id="PTHR45833">
    <property type="entry name" value="METHIONINE SYNTHASE"/>
    <property type="match status" value="1"/>
</dbReference>
<feature type="binding site" evidence="21">
    <location>
        <position position="892"/>
    </location>
    <ligand>
        <name>methylcob(III)alamin</name>
        <dbReference type="ChEBI" id="CHEBI:28115"/>
    </ligand>
</feature>
<dbReference type="Gene3D" id="3.40.50.280">
    <property type="entry name" value="Cobalamin-binding domain"/>
    <property type="match status" value="1"/>
</dbReference>
<evidence type="ECO:0000256" key="7">
    <source>
        <dbReference type="ARBA" id="ARBA00022605"/>
    </source>
</evidence>
<dbReference type="SUPFAM" id="SSF82282">
    <property type="entry name" value="Homocysteine S-methyltransferase"/>
    <property type="match status" value="1"/>
</dbReference>
<dbReference type="GO" id="GO:0009086">
    <property type="term" value="P:methionine biosynthetic process"/>
    <property type="evidence" value="ECO:0000318"/>
    <property type="project" value="GO_Central"/>
</dbReference>
<dbReference type="SUPFAM" id="SSF56507">
    <property type="entry name" value="Methionine synthase activation domain-like"/>
    <property type="match status" value="1"/>
</dbReference>
<evidence type="ECO:0000256" key="19">
    <source>
        <dbReference type="PIRNR" id="PIRNR000381"/>
    </source>
</evidence>
<keyword evidence="10 19" id="KW-0949">S-adenosyl-L-methionine</keyword>
<dbReference type="Ensembl" id="ENSACAT00000003170.4">
    <property type="protein sequence ID" value="ENSACAP00000003091.3"/>
    <property type="gene ID" value="ENSACAG00000002970.4"/>
</dbReference>
<evidence type="ECO:0000313" key="29">
    <source>
        <dbReference type="Ensembl" id="ENSACAP00000003091.3"/>
    </source>
</evidence>
<comment type="pathway">
    <text evidence="3 19">Amino-acid biosynthesis; L-methionine biosynthesis via de novo pathway; L-methionine from L-homocysteine (MetH route): step 1/1.</text>
</comment>
<feature type="binding site" evidence="21">
    <location>
        <position position="980"/>
    </location>
    <ligand>
        <name>S-adenosyl-L-methionine</name>
        <dbReference type="ChEBI" id="CHEBI:59789"/>
    </ligand>
</feature>
<feature type="compositionally biased region" description="Basic and acidic residues" evidence="23">
    <location>
        <begin position="8"/>
        <end position="24"/>
    </location>
</feature>
<dbReference type="NCBIfam" id="TIGR02082">
    <property type="entry name" value="metH"/>
    <property type="match status" value="1"/>
</dbReference>
<dbReference type="GeneTree" id="ENSGT00420000029824"/>
<dbReference type="FunFam" id="1.10.1240.10:FF:000001">
    <property type="entry name" value="Methionine synthase"/>
    <property type="match status" value="1"/>
</dbReference>
<dbReference type="InterPro" id="IPR033706">
    <property type="entry name" value="Met_synthase_B12-bd"/>
</dbReference>
<dbReference type="Gene3D" id="3.20.20.20">
    <property type="entry name" value="Dihydropteroate synthase-like"/>
    <property type="match status" value="1"/>
</dbReference>
<evidence type="ECO:0000256" key="21">
    <source>
        <dbReference type="PIRSR" id="PIRSR000381-2"/>
    </source>
</evidence>
<evidence type="ECO:0000256" key="16">
    <source>
        <dbReference type="ARBA" id="ARBA00052545"/>
    </source>
</evidence>
<dbReference type="InterPro" id="IPR003726">
    <property type="entry name" value="HCY_dom"/>
</dbReference>
<feature type="binding site" evidence="20 22">
    <location>
        <position position="329"/>
    </location>
    <ligand>
        <name>Zn(2+)</name>
        <dbReference type="ChEBI" id="CHEBI:29105"/>
    </ligand>
</feature>
<dbReference type="Gene3D" id="3.20.20.330">
    <property type="entry name" value="Homocysteine-binding-like domain"/>
    <property type="match status" value="1"/>
</dbReference>
<dbReference type="Pfam" id="PF02574">
    <property type="entry name" value="S-methyl_trans"/>
    <property type="match status" value="1"/>
</dbReference>
<keyword evidence="6 19" id="KW-0489">Methyltransferase</keyword>
<dbReference type="Gene3D" id="1.10.1240.10">
    <property type="entry name" value="Methionine synthase domain"/>
    <property type="match status" value="1"/>
</dbReference>
<protein>
    <recommendedName>
        <fullName evidence="5 19">Methionine synthase</fullName>
        <ecNumber evidence="5 19">2.1.1.13</ecNumber>
    </recommendedName>
    <alternativeName>
        <fullName evidence="19">5-methyltetrahydrofolate--homocysteine methyltransferase</fullName>
    </alternativeName>
</protein>
<proteinExistence type="inferred from homology"/>
<dbReference type="HOGENOM" id="CLU_004914_2_1_1"/>
<evidence type="ECO:0000256" key="12">
    <source>
        <dbReference type="ARBA" id="ARBA00022737"/>
    </source>
</evidence>
<dbReference type="AlphaFoldDB" id="G1KBM2"/>
<name>G1KBM2_ANOCA</name>
<dbReference type="InterPro" id="IPR006158">
    <property type="entry name" value="Cobalamin-bd"/>
</dbReference>
<evidence type="ECO:0000259" key="26">
    <source>
        <dbReference type="PROSITE" id="PS50974"/>
    </source>
</evidence>
<sequence length="1271" mass="142198">MSPTIPGRTERRSSPPENATKKTLKDEIESILRQRIMVLDGGMGTMIQQHTLTEEDFQGQEFKDHLKPLKGNNDLLSVTQPDIIYKIHKEYLMFGADIIETNTFSSTRIAQADYGLEHMAYRLNKMSAQVARRAADDVTAETGHKKYVAGAMGPTNKTLSVSPSVEKPDYRNVTFDELVEAYTEQAKGLLDGGVDIMLVETIFDTANAKAALFALQNLFEEEYEPRPLFVSGTIVDKSGRTLSGQTGEAFVISTSHSEPLCIGLNCALGALEMRPFIETIGKCTTAYIICYPNAGLPNTFGGYDETPEVTAKHLKTFALDGLVNIVGGCCGTTPAHIREIAEAVKGCKPRIPNSAFSEGYMLLSGLEPFRIGQYTNFVNIGERCNVAGSRRFAKLIMANKYEEALSVAKAQVEMGAQILDINMDDGMLDGPSAMARFCNYIASEPDIAKVPLCIDSSNFTVIEAGLKCCQGKCIVNSISLKEGEEDFFAKARKIRKYGAAVVVMAFDEVGQATETKEKISICTRAYRLLVNKVGFNPNDIIFDPNILTIGTGMEEHNLYAINFINATKTIKETLPGVKISGGLSNLSFSFRGMDAIREAMHGVFLYHAIKCGMDMGIVNAGNLPVYDDIHKELLQLCEDLIWSKDSDATEKLLHYAQTHAQGGKKVVQTDEWRNSSVEERLEYALVKGIEKYVVEDTEEARLNKEKYSRPLHIIEGPLMNGMKTVGDLFGAGKMFLPQVIKSARVMKKAVGHLIPFMEQEREEMRAMSNSTEEEDPYHGTIVLATVKGDVHDIGKNIVGVVLGCNNFRVIDLGVMTPCDKILRSALENKADIIGLSGLITPSLDEMIFVAKEMERLEIKIPLLIGGATTSKTHTAVKIAPRYSAPVIHVLDASKSVVVCSQLLDENVKDDFFEEIQEEYEDIRQDHYDSLKERKYLSLQQARNKGFSFDWLNDCRPVKPQFLGTRVFEDYDLQKLVKYIDWKPFFDVWQLRGRYPNRGFPKIFNDKTVGDEAKKVYNEAQNLLRILIAEKKLTAKGLVGFWPARSVQDDIYLYDTDDDVESSEPVAKFYGLRQQAEKDSSSTDPYYCLSDFISPLKYGIPDYLGLFAVACFGVDELCKEYEKQCDDYNIIMIKALADRLAEAFAEELHERVRKEFWAYSENEQLEFSDLRRIRYNGIRPAPGYPCQPDHTEKITMWKFADIEEATGIQLTESLAMLPASAVSGLYFSNPGSQYFAVGKILKDQVEDYALRKNMSVAEIEKWLAPILGYDPE</sequence>
<evidence type="ECO:0000256" key="15">
    <source>
        <dbReference type="ARBA" id="ARBA00023285"/>
    </source>
</evidence>
<dbReference type="InterPro" id="IPR003759">
    <property type="entry name" value="Cbl-bd_cap"/>
</dbReference>